<dbReference type="AlphaFoldDB" id="A0AAW0LIH9"/>
<keyword evidence="1" id="KW-1133">Transmembrane helix</keyword>
<accession>A0AAW0LIH9</accession>
<reference evidence="2 3" key="1">
    <citation type="journal article" date="2018" name="Sci. Data">
        <title>The draft genome sequence of cork oak.</title>
        <authorList>
            <person name="Ramos A.M."/>
            <person name="Usie A."/>
            <person name="Barbosa P."/>
            <person name="Barros P.M."/>
            <person name="Capote T."/>
            <person name="Chaves I."/>
            <person name="Simoes F."/>
            <person name="Abreu I."/>
            <person name="Carrasquinho I."/>
            <person name="Faro C."/>
            <person name="Guimaraes J.B."/>
            <person name="Mendonca D."/>
            <person name="Nobrega F."/>
            <person name="Rodrigues L."/>
            <person name="Saibo N.J.M."/>
            <person name="Varela M.C."/>
            <person name="Egas C."/>
            <person name="Matos J."/>
            <person name="Miguel C.M."/>
            <person name="Oliveira M.M."/>
            <person name="Ricardo C.P."/>
            <person name="Goncalves S."/>
        </authorList>
    </citation>
    <scope>NUCLEOTIDE SEQUENCE [LARGE SCALE GENOMIC DNA]</scope>
    <source>
        <strain evidence="3">cv. HL8</strain>
    </source>
</reference>
<protein>
    <submittedName>
        <fullName evidence="2">Flavonoid 3</fullName>
    </submittedName>
</protein>
<organism evidence="2 3">
    <name type="scientific">Quercus suber</name>
    <name type="common">Cork oak</name>
    <dbReference type="NCBI Taxonomy" id="58331"/>
    <lineage>
        <taxon>Eukaryota</taxon>
        <taxon>Viridiplantae</taxon>
        <taxon>Streptophyta</taxon>
        <taxon>Embryophyta</taxon>
        <taxon>Tracheophyta</taxon>
        <taxon>Spermatophyta</taxon>
        <taxon>Magnoliopsida</taxon>
        <taxon>eudicotyledons</taxon>
        <taxon>Gunneridae</taxon>
        <taxon>Pentapetalae</taxon>
        <taxon>rosids</taxon>
        <taxon>fabids</taxon>
        <taxon>Fagales</taxon>
        <taxon>Fagaceae</taxon>
        <taxon>Quercus</taxon>
    </lineage>
</organism>
<feature type="transmembrane region" description="Helical" evidence="1">
    <location>
        <begin position="26"/>
        <end position="44"/>
    </location>
</feature>
<dbReference type="GO" id="GO:0005506">
    <property type="term" value="F:iron ion binding"/>
    <property type="evidence" value="ECO:0007669"/>
    <property type="project" value="InterPro"/>
</dbReference>
<dbReference type="Pfam" id="PF00067">
    <property type="entry name" value="p450"/>
    <property type="match status" value="1"/>
</dbReference>
<dbReference type="GO" id="GO:0004497">
    <property type="term" value="F:monooxygenase activity"/>
    <property type="evidence" value="ECO:0007669"/>
    <property type="project" value="InterPro"/>
</dbReference>
<dbReference type="InterPro" id="IPR036396">
    <property type="entry name" value="Cyt_P450_sf"/>
</dbReference>
<dbReference type="EMBL" id="PKMF04000087">
    <property type="protein sequence ID" value="KAK7851418.1"/>
    <property type="molecule type" value="Genomic_DNA"/>
</dbReference>
<comment type="caution">
    <text evidence="2">The sequence shown here is derived from an EMBL/GenBank/DDBJ whole genome shotgun (WGS) entry which is preliminary data.</text>
</comment>
<sequence length="281" mass="32104">HPPAPNPNLNIQMCSAGDKTGMSSQAMLATLATILCIFSFLWEFKKMMSRNYHLPPGPRGLPLVGYLPFLGKNLHQSFNELARIYDRTQTMCHHKFTIFGKRGGRRPWVHDITFANRNPTVAALAFSYGGNDIAFAPYGPEWRMLRKIFAREMLSNSNLDASYTLSRNEVKKCIRDMYGKVGTAINVGVIAFSTVINMITKFRAAAMQLTVILGKPNVSDFFPILPRFDIQGVEREMKKATLWIGRIFERVIERKKLGSVNKRGQESFVARTLCRHRHRWY</sequence>
<proteinExistence type="predicted"/>
<dbReference type="PANTHER" id="PTHR47951:SF7">
    <property type="entry name" value="FLAVONOID 3',5'-HYDROXYLASE-LIKE ISOFORM X1"/>
    <property type="match status" value="1"/>
</dbReference>
<dbReference type="Proteomes" id="UP000237347">
    <property type="component" value="Unassembled WGS sequence"/>
</dbReference>
<feature type="non-terminal residue" evidence="2">
    <location>
        <position position="1"/>
    </location>
</feature>
<dbReference type="GO" id="GO:0020037">
    <property type="term" value="F:heme binding"/>
    <property type="evidence" value="ECO:0007669"/>
    <property type="project" value="InterPro"/>
</dbReference>
<keyword evidence="3" id="KW-1185">Reference proteome</keyword>
<evidence type="ECO:0000256" key="1">
    <source>
        <dbReference type="SAM" id="Phobius"/>
    </source>
</evidence>
<dbReference type="GO" id="GO:0016705">
    <property type="term" value="F:oxidoreductase activity, acting on paired donors, with incorporation or reduction of molecular oxygen"/>
    <property type="evidence" value="ECO:0007669"/>
    <property type="project" value="InterPro"/>
</dbReference>
<dbReference type="SUPFAM" id="SSF48264">
    <property type="entry name" value="Cytochrome P450"/>
    <property type="match status" value="1"/>
</dbReference>
<keyword evidence="1" id="KW-0472">Membrane</keyword>
<evidence type="ECO:0000313" key="2">
    <source>
        <dbReference type="EMBL" id="KAK7851418.1"/>
    </source>
</evidence>
<gene>
    <name evidence="2" type="primary">CYP75A1_0</name>
    <name evidence="2" type="ORF">CFP56_041927</name>
</gene>
<dbReference type="InterPro" id="IPR001128">
    <property type="entry name" value="Cyt_P450"/>
</dbReference>
<dbReference type="PANTHER" id="PTHR47951">
    <property type="entry name" value="OS08G0547900 PROTEIN"/>
    <property type="match status" value="1"/>
</dbReference>
<evidence type="ECO:0000313" key="3">
    <source>
        <dbReference type="Proteomes" id="UP000237347"/>
    </source>
</evidence>
<dbReference type="Gene3D" id="1.10.630.10">
    <property type="entry name" value="Cytochrome P450"/>
    <property type="match status" value="1"/>
</dbReference>
<keyword evidence="1" id="KW-0812">Transmembrane</keyword>
<name>A0AAW0LIH9_QUESU</name>